<dbReference type="InterPro" id="IPR006541">
    <property type="entry name" value="Bacteriocin_ass"/>
</dbReference>
<proteinExistence type="predicted"/>
<dbReference type="GeneID" id="93258000"/>
<keyword evidence="1" id="KW-0472">Membrane</keyword>
<feature type="transmembrane region" description="Helical" evidence="1">
    <location>
        <begin position="326"/>
        <end position="347"/>
    </location>
</feature>
<dbReference type="AlphaFoldDB" id="A0AAU7WG70"/>
<keyword evidence="1" id="KW-1133">Transmembrane helix</keyword>
<keyword evidence="1" id="KW-0812">Transmembrane</keyword>
<protein>
    <submittedName>
        <fullName evidence="2">DUF1430 domain-containing protein</fullName>
    </submittedName>
</protein>
<organism evidence="2">
    <name type="scientific">Heyndrickxia faecalis</name>
    <dbReference type="NCBI Taxonomy" id="2824910"/>
    <lineage>
        <taxon>Bacteria</taxon>
        <taxon>Bacillati</taxon>
        <taxon>Bacillota</taxon>
        <taxon>Bacilli</taxon>
        <taxon>Bacillales</taxon>
        <taxon>Bacillaceae</taxon>
        <taxon>Heyndrickxia</taxon>
    </lineage>
</organism>
<gene>
    <name evidence="2" type="ORF">ABR335_00325</name>
</gene>
<feature type="transmembrane region" description="Helical" evidence="1">
    <location>
        <begin position="299"/>
        <end position="320"/>
    </location>
</feature>
<dbReference type="Pfam" id="PF07242">
    <property type="entry name" value="DUF1430"/>
    <property type="match status" value="1"/>
</dbReference>
<sequence length="364" mass="42308">MTIIIISSNIAVVYDAYQYYKQKPFFERHRDYYYTQLDYKITDNNSSSDNTLEKSASVQYKFYKQFYDKFNATLLADISNLLHYPGILANSNAFHYLSSQITELRDKPLKKEIYFIVPVKMKDNPHLIEQLKGHTQFYEGEEQKYDYGVLYYNEKTSLISIDENALYGSQLVHNPIIIYHNISPEQLKKEQEANVISKLTYVHDIMYKISDKEFNTFVKNNHLTNGIVSKTNVMEKFEHNWKLIKRILIMNFIFSILVLLLEGMIIHTIIKLEYEVNAIEHALKKVFGYSLFQKNRKMILITFVTSLLSIITAATCAIVLNLGSIGYMIAGGIIILILELLLISFNIRRVENAKIQTILKGGNI</sequence>
<evidence type="ECO:0000256" key="1">
    <source>
        <dbReference type="SAM" id="Phobius"/>
    </source>
</evidence>
<evidence type="ECO:0000313" key="2">
    <source>
        <dbReference type="EMBL" id="XBX98110.1"/>
    </source>
</evidence>
<feature type="transmembrane region" description="Helical" evidence="1">
    <location>
        <begin position="243"/>
        <end position="261"/>
    </location>
</feature>
<accession>A0AAU7WG70</accession>
<reference evidence="2" key="1">
    <citation type="submission" date="2024-06" db="EMBL/GenBank/DDBJ databases">
        <authorList>
            <person name="Huang C.H."/>
            <person name="Ting Y.S."/>
            <person name="Cheng Y.H."/>
        </authorList>
    </citation>
    <scope>NUCLEOTIDE SEQUENCE</scope>
    <source>
        <strain evidence="2">TCI803</strain>
    </source>
</reference>
<dbReference type="EMBL" id="CP158453">
    <property type="protein sequence ID" value="XBX98110.1"/>
    <property type="molecule type" value="Genomic_DNA"/>
</dbReference>
<dbReference type="RefSeq" id="WP_026104554.1">
    <property type="nucleotide sequence ID" value="NZ_CP158453.1"/>
</dbReference>
<name>A0AAU7WG70_9BACI</name>